<dbReference type="REBASE" id="857643">
    <property type="entry name" value="S.Cgi11ORF7025P"/>
</dbReference>
<evidence type="ECO:0000256" key="2">
    <source>
        <dbReference type="ARBA" id="ARBA00022747"/>
    </source>
</evidence>
<evidence type="ECO:0000313" key="7">
    <source>
        <dbReference type="EMBL" id="XDJ53276.1"/>
    </source>
</evidence>
<accession>A0AB39G064</accession>
<dbReference type="EMBL" id="CP158253">
    <property type="protein sequence ID" value="XDJ44888.1"/>
    <property type="molecule type" value="Genomic_DNA"/>
</dbReference>
<dbReference type="REBASE" id="857614">
    <property type="entry name" value="S.Cgi50ORF5065P"/>
</dbReference>
<dbReference type="REBASE" id="857589">
    <property type="entry name" value="S.Cgi1ORF870P"/>
</dbReference>
<evidence type="ECO:0000313" key="11">
    <source>
        <dbReference type="EMBL" id="XDJ65281.1"/>
    </source>
</evidence>
<dbReference type="EMBL" id="CP158261">
    <property type="protein sequence ID" value="XDJ65281.1"/>
    <property type="molecule type" value="Genomic_DNA"/>
</dbReference>
<comment type="similarity">
    <text evidence="1">Belongs to the type-I restriction system S methylase family.</text>
</comment>
<keyword evidence="13" id="KW-0540">Nuclease</keyword>
<dbReference type="AlphaFoldDB" id="A0AB39G064"/>
<evidence type="ECO:0000313" key="12">
    <source>
        <dbReference type="EMBL" id="XDJ73398.1"/>
    </source>
</evidence>
<evidence type="ECO:0000313" key="6">
    <source>
        <dbReference type="EMBL" id="XDJ44888.1"/>
    </source>
</evidence>
<dbReference type="EC" id="3.1.21.-" evidence="13"/>
<dbReference type="RefSeq" id="WP_368641384.1">
    <property type="nucleotide sequence ID" value="NZ_CP158253.1"/>
</dbReference>
<dbReference type="GeneID" id="93066171"/>
<proteinExistence type="inferred from homology"/>
<evidence type="ECO:0000313" key="10">
    <source>
        <dbReference type="EMBL" id="XDJ64703.1"/>
    </source>
</evidence>
<dbReference type="GO" id="GO:0016787">
    <property type="term" value="F:hydrolase activity"/>
    <property type="evidence" value="ECO:0007669"/>
    <property type="project" value="UniProtKB-KW"/>
</dbReference>
<dbReference type="PANTHER" id="PTHR30408">
    <property type="entry name" value="TYPE-1 RESTRICTION ENZYME ECOKI SPECIFICITY PROTEIN"/>
    <property type="match status" value="1"/>
</dbReference>
<keyword evidence="2" id="KW-0680">Restriction system</keyword>
<sequence>MKGLIQPPDQWIWSKIKYTAEFFTGWTPPTGNSASFEGENRWANISDLGPRYLMDTAKRISDKAVKDSAIRMSPKDSVLFSFKLSIGQVSFAGRDLYTNEAIATFPPQPGINARWAYWAFPIYIPLNASENIYGAKLLNQELIRSADILVPPVDEQQRIANFLDEQTERIDALIAEKEKLVLTVSELRQSTISNSVFVGGVPGWRQIRLKFLVLDIIDAEHKTVSFFDDGEYLVARTSNIKDGRLVLSDAKYTNQEGFQEWTRRAVPSPGDILFTREAPAGEACLVPEGIPLCLGQRTVLIRVDENKADAKFVLWSIYGGLAGRFIADLSQGSTVAHFNMPDIGNIPLFTGPLEQQRERALTLEGKLGQFDSLSAHMMEHINRLKEYRASLISAAVTGQIDINNFHLEAA</sequence>
<reference evidence="13" key="1">
    <citation type="submission" date="2024-05" db="EMBL/GenBank/DDBJ databases">
        <authorList>
            <person name="Luo Y.-C."/>
            <person name="Nicholds J."/>
            <person name="Mortimer T."/>
            <person name="Maboni G."/>
        </authorList>
    </citation>
    <scope>NUCLEOTIDE SEQUENCE</scope>
    <source>
        <strain evidence="14">140124</strain>
        <strain evidence="13">143751</strain>
        <strain evidence="12">143811</strain>
        <strain evidence="11">145849</strain>
        <strain evidence="10">145850</strain>
        <strain evidence="9">145852</strain>
        <strain evidence="8">150221</strain>
        <strain evidence="7">150964</strain>
        <strain evidence="6">153271</strain>
    </source>
</reference>
<evidence type="ECO:0000256" key="3">
    <source>
        <dbReference type="ARBA" id="ARBA00023125"/>
    </source>
</evidence>
<dbReference type="EMBL" id="CP158260">
    <property type="protein sequence ID" value="XDJ64703.1"/>
    <property type="molecule type" value="Genomic_DNA"/>
</dbReference>
<dbReference type="REBASE" id="857565">
    <property type="entry name" value="S.Cgi221ORF1520P"/>
</dbReference>
<dbReference type="REBASE" id="857633">
    <property type="entry name" value="S.Cgi9ORF7435P"/>
</dbReference>
<dbReference type="KEGG" id="cgin:ABRZ00_01515"/>
<dbReference type="EMBL" id="CP158259">
    <property type="protein sequence ID" value="XDJ60681.1"/>
    <property type="molecule type" value="Genomic_DNA"/>
</dbReference>
<dbReference type="REBASE" id="857662">
    <property type="entry name" value="S.Cgi24ORF10465P"/>
</dbReference>
<name>A0AB39G064_9BURK</name>
<evidence type="ECO:0000313" key="8">
    <source>
        <dbReference type="EMBL" id="XDJ55890.1"/>
    </source>
</evidence>
<evidence type="ECO:0000256" key="1">
    <source>
        <dbReference type="ARBA" id="ARBA00010923"/>
    </source>
</evidence>
<dbReference type="Gene3D" id="3.90.220.20">
    <property type="entry name" value="DNA methylase specificity domains"/>
    <property type="match status" value="2"/>
</dbReference>
<dbReference type="CDD" id="cd17244">
    <property type="entry name" value="RMtype1_S_Apa101655I-TRD2-CR2_like"/>
    <property type="match status" value="1"/>
</dbReference>
<evidence type="ECO:0000313" key="14">
    <source>
        <dbReference type="EMBL" id="XDJ84641.1"/>
    </source>
</evidence>
<organism evidence="13">
    <name type="scientific">Castellaniella ginsengisoli</name>
    <dbReference type="NCBI Taxonomy" id="546114"/>
    <lineage>
        <taxon>Bacteria</taxon>
        <taxon>Pseudomonadati</taxon>
        <taxon>Pseudomonadota</taxon>
        <taxon>Betaproteobacteria</taxon>
        <taxon>Burkholderiales</taxon>
        <taxon>Alcaligenaceae</taxon>
        <taxon>Castellaniella</taxon>
    </lineage>
</organism>
<keyword evidence="13" id="KW-0255">Endonuclease</keyword>
<evidence type="ECO:0000313" key="9">
    <source>
        <dbReference type="EMBL" id="XDJ60681.1"/>
    </source>
</evidence>
<dbReference type="PANTHER" id="PTHR30408:SF12">
    <property type="entry name" value="TYPE I RESTRICTION ENZYME MJAVIII SPECIFICITY SUBUNIT"/>
    <property type="match status" value="1"/>
</dbReference>
<dbReference type="Pfam" id="PF01420">
    <property type="entry name" value="Methylase_S"/>
    <property type="match status" value="1"/>
</dbReference>
<dbReference type="EMBL" id="CP158266">
    <property type="protein sequence ID" value="XDJ83700.1"/>
    <property type="molecule type" value="Genomic_DNA"/>
</dbReference>
<dbReference type="REBASE" id="857576">
    <property type="entry name" value="S.Cgi4ORF1880P"/>
</dbReference>
<dbReference type="SUPFAM" id="SSF116734">
    <property type="entry name" value="DNA methylase specificity domain"/>
    <property type="match status" value="2"/>
</dbReference>
<keyword evidence="4" id="KW-0175">Coiled coil</keyword>
<keyword evidence="3" id="KW-0238">DNA-binding</keyword>
<dbReference type="EMBL" id="CP158257">
    <property type="protein sequence ID" value="XDJ55890.1"/>
    <property type="molecule type" value="Genomic_DNA"/>
</dbReference>
<gene>
    <name evidence="11" type="ORF">ABRY91_07430</name>
    <name evidence="9" type="ORF">ABRY92_11935</name>
    <name evidence="13" type="ORF">ABRY96_05705</name>
    <name evidence="12" type="ORF">ABRY97_07020</name>
    <name evidence="8" type="ORF">ABRZ00_01515</name>
    <name evidence="7" type="ORF">ABRZ01_01875</name>
    <name evidence="6" type="ORF">ABRZ02_00875</name>
    <name evidence="10" type="ORF">ABRZ03_05060</name>
    <name evidence="14" type="ORF">ABRZ08_10470</name>
</gene>
<dbReference type="EMBL" id="CP158256">
    <property type="protein sequence ID" value="XDJ53276.1"/>
    <property type="molecule type" value="Genomic_DNA"/>
</dbReference>
<dbReference type="EMBL" id="CP158264">
    <property type="protein sequence ID" value="XDJ73398.1"/>
    <property type="molecule type" value="Genomic_DNA"/>
</dbReference>
<keyword evidence="13" id="KW-0378">Hydrolase</keyword>
<evidence type="ECO:0000313" key="13">
    <source>
        <dbReference type="EMBL" id="XDJ83700.1"/>
    </source>
</evidence>
<dbReference type="REBASE" id="857628">
    <property type="entry name" value="S.Cgi51ORF5710P"/>
</dbReference>
<dbReference type="Gene3D" id="1.10.287.1120">
    <property type="entry name" value="Bipartite methylase S protein"/>
    <property type="match status" value="1"/>
</dbReference>
<evidence type="ECO:0000256" key="4">
    <source>
        <dbReference type="SAM" id="Coils"/>
    </source>
</evidence>
<protein>
    <submittedName>
        <fullName evidence="13">Restriction endonuclease subunit S</fullName>
        <ecNumber evidence="13">3.1.21.-</ecNumber>
    </submittedName>
</protein>
<dbReference type="InterPro" id="IPR044946">
    <property type="entry name" value="Restrct_endonuc_typeI_TRD_sf"/>
</dbReference>
<dbReference type="REBASE" id="857582">
    <property type="entry name" value="S.Cgi2ORF11930P"/>
</dbReference>
<dbReference type="EMBL" id="CP158268">
    <property type="protein sequence ID" value="XDJ84641.1"/>
    <property type="molecule type" value="Genomic_DNA"/>
</dbReference>
<dbReference type="GO" id="GO:0009307">
    <property type="term" value="P:DNA restriction-modification system"/>
    <property type="evidence" value="ECO:0007669"/>
    <property type="project" value="UniProtKB-KW"/>
</dbReference>
<dbReference type="GO" id="GO:0003677">
    <property type="term" value="F:DNA binding"/>
    <property type="evidence" value="ECO:0007669"/>
    <property type="project" value="UniProtKB-KW"/>
</dbReference>
<dbReference type="InterPro" id="IPR052021">
    <property type="entry name" value="Type-I_RS_S_subunit"/>
</dbReference>
<evidence type="ECO:0000259" key="5">
    <source>
        <dbReference type="Pfam" id="PF01420"/>
    </source>
</evidence>
<dbReference type="GO" id="GO:0004519">
    <property type="term" value="F:endonuclease activity"/>
    <property type="evidence" value="ECO:0007669"/>
    <property type="project" value="UniProtKB-KW"/>
</dbReference>
<feature type="domain" description="Type I restriction modification DNA specificity" evidence="5">
    <location>
        <begin position="15"/>
        <end position="176"/>
    </location>
</feature>
<feature type="coiled-coil region" evidence="4">
    <location>
        <begin position="163"/>
        <end position="190"/>
    </location>
</feature>
<dbReference type="InterPro" id="IPR000055">
    <property type="entry name" value="Restrct_endonuc_typeI_TRD"/>
</dbReference>